<accession>A0A6J4I6V4</accession>
<proteinExistence type="predicted"/>
<reference evidence="1" key="1">
    <citation type="submission" date="2020-02" db="EMBL/GenBank/DDBJ databases">
        <authorList>
            <person name="Meier V. D."/>
        </authorList>
    </citation>
    <scope>NUCLEOTIDE SEQUENCE</scope>
    <source>
        <strain evidence="1">AVDCRST_MAG83</strain>
    </source>
</reference>
<dbReference type="EMBL" id="CADCTE010000099">
    <property type="protein sequence ID" value="CAA9242693.1"/>
    <property type="molecule type" value="Genomic_DNA"/>
</dbReference>
<sequence length="581" mass="61823">MSHTLTLGTLPLTHTTADPTYGYVFNVLAEGATYGAATSVREIVVSLLADGDLTRTTRYGNREVTFAVEITGPSLAAVARGEAALRGEIGKSNTLTWQPAGAVATVFDVIDSEMRQTFDDLAELRRRRTFVVTLTCAPHARSVNPVVIPALPSGSTTALVDNCNTEGPAWTATRNGASAAATTFWEAGAIGVAELDNATGTAPETWTLTRTGSVNFSTTRYLVAELRVMGSTSTTVIAIIDSGLPTQRILQHLETRKLTDGSSHYQVTWDTTGVTASSITFWHRTNDPSQTYQGLIIRNLNRTALVPGVTARQQARVITPGGTERTPASIHVEAADGSTALGTAIVHTSPESGAGYSPPQRRWRTFGNTVTADPNTFSGAFEHIHPNHVVSAVPSESLPPGAYLLAARLYPSAAATARIEVLTSTIPTGASKINEVGFRTPVKFPVSNSWYFVGLGVLTLPSARMTTGKVEIDILNLDAATVGVQIDEWWLFRVDDNCALTVVNTARPHIWLDSPDVNTPVPTVWEGSSASARTHPGAGVLAMGNHTLDPNGTAVFTATSGGNHPKTDATLYRRWHSNAAE</sequence>
<name>A0A6J4I6V4_9MICC</name>
<organism evidence="1">
    <name type="scientific">uncultured Arthrobacter sp</name>
    <dbReference type="NCBI Taxonomy" id="114050"/>
    <lineage>
        <taxon>Bacteria</taxon>
        <taxon>Bacillati</taxon>
        <taxon>Actinomycetota</taxon>
        <taxon>Actinomycetes</taxon>
        <taxon>Micrococcales</taxon>
        <taxon>Micrococcaceae</taxon>
        <taxon>Arthrobacter</taxon>
        <taxon>environmental samples</taxon>
    </lineage>
</organism>
<protein>
    <submittedName>
        <fullName evidence="1">Uncharacterized protein</fullName>
    </submittedName>
</protein>
<dbReference type="RefSeq" id="WP_294567622.1">
    <property type="nucleotide sequence ID" value="NZ_CADCTE010000099.1"/>
</dbReference>
<dbReference type="AlphaFoldDB" id="A0A6J4I6V4"/>
<gene>
    <name evidence="1" type="ORF">AVDCRST_MAG83-1728</name>
</gene>
<evidence type="ECO:0000313" key="1">
    <source>
        <dbReference type="EMBL" id="CAA9242693.1"/>
    </source>
</evidence>